<feature type="region of interest" description="Disordered" evidence="1">
    <location>
        <begin position="311"/>
        <end position="330"/>
    </location>
</feature>
<dbReference type="Proteomes" id="UP000095229">
    <property type="component" value="Unassembled WGS sequence"/>
</dbReference>
<accession>A0A1E5JXZ3</accession>
<proteinExistence type="predicted"/>
<dbReference type="PATRIC" id="fig|45071.6.peg.3853"/>
<gene>
    <name evidence="2" type="ORF">lpari_00073</name>
</gene>
<comment type="caution">
    <text evidence="2">The sequence shown here is derived from an EMBL/GenBank/DDBJ whole genome shotgun (WGS) entry which is preliminary data.</text>
</comment>
<sequence length="330" mass="37798">MNEGDVRLIDSNDELRTTNFGGCTAIHAKNENMFGLYHLQTIADRPDNQNNATYKEWLLKLKDLSNGQPIYFEIGTPKNKKGLEHHPYLGMERYLRALCEENNIQIAGIKLLDMDDVESISVTRQQMTCFSEREYEDVIPIIPESVYQSDEAMLEQIENMKAISFILGDPNMDLNGTLKTKYQETYDQYREGLSSQREEILIKIQSLVTLDDHNARDSFLDGLYKAVRSVDFDSIRQMARHPYFKGALKEEKNLYNMALDLAARTRALKKDLNPLPVELENYNPLDNKNTINNDGTNVDNTSFKSKYMQLKGESNANSGPEQDPESCTIL</sequence>
<protein>
    <submittedName>
        <fullName evidence="2">Uncharacterized protein</fullName>
    </submittedName>
</protein>
<evidence type="ECO:0000256" key="1">
    <source>
        <dbReference type="SAM" id="MobiDB-lite"/>
    </source>
</evidence>
<dbReference type="AlphaFoldDB" id="A0A1E5JXZ3"/>
<organism evidence="2 3">
    <name type="scientific">Legionella parisiensis</name>
    <dbReference type="NCBI Taxonomy" id="45071"/>
    <lineage>
        <taxon>Bacteria</taxon>
        <taxon>Pseudomonadati</taxon>
        <taxon>Pseudomonadota</taxon>
        <taxon>Gammaproteobacteria</taxon>
        <taxon>Legionellales</taxon>
        <taxon>Legionellaceae</taxon>
        <taxon>Legionella</taxon>
    </lineage>
</organism>
<evidence type="ECO:0000313" key="3">
    <source>
        <dbReference type="Proteomes" id="UP000095229"/>
    </source>
</evidence>
<keyword evidence="3" id="KW-1185">Reference proteome</keyword>
<name>A0A1E5JXZ3_9GAMM</name>
<reference evidence="2 3" key="1">
    <citation type="submission" date="2016-02" db="EMBL/GenBank/DDBJ databases">
        <title>Secondary metabolites in Legionella.</title>
        <authorList>
            <person name="Tobias N.J."/>
            <person name="Bode H.B."/>
        </authorList>
    </citation>
    <scope>NUCLEOTIDE SEQUENCE [LARGE SCALE GENOMIC DNA]</scope>
    <source>
        <strain evidence="2 3">DSM 19216</strain>
    </source>
</reference>
<dbReference type="EMBL" id="LSOG01000002">
    <property type="protein sequence ID" value="OEH48928.1"/>
    <property type="molecule type" value="Genomic_DNA"/>
</dbReference>
<evidence type="ECO:0000313" key="2">
    <source>
        <dbReference type="EMBL" id="OEH48928.1"/>
    </source>
</evidence>